<feature type="domain" description="YdhG-like" evidence="1">
    <location>
        <begin position="16"/>
        <end position="111"/>
    </location>
</feature>
<dbReference type="EMBL" id="CP071444">
    <property type="protein sequence ID" value="QSX09212.1"/>
    <property type="molecule type" value="Genomic_DNA"/>
</dbReference>
<dbReference type="AlphaFoldDB" id="A0A974XG32"/>
<dbReference type="KEGG" id="alka:J0B03_03880"/>
<dbReference type="InterPro" id="IPR014922">
    <property type="entry name" value="YdhG-like"/>
</dbReference>
<proteinExistence type="predicted"/>
<keyword evidence="3" id="KW-1185">Reference proteome</keyword>
<gene>
    <name evidence="2" type="ORF">J0B03_03880</name>
</gene>
<evidence type="ECO:0000259" key="1">
    <source>
        <dbReference type="Pfam" id="PF08818"/>
    </source>
</evidence>
<evidence type="ECO:0000313" key="3">
    <source>
        <dbReference type="Proteomes" id="UP000663499"/>
    </source>
</evidence>
<dbReference type="RefSeq" id="WP_207300551.1">
    <property type="nucleotide sequence ID" value="NZ_CP071444.1"/>
</dbReference>
<dbReference type="Proteomes" id="UP000663499">
    <property type="component" value="Chromosome"/>
</dbReference>
<dbReference type="Gene3D" id="3.90.1150.200">
    <property type="match status" value="1"/>
</dbReference>
<name>A0A974XG32_9FIRM</name>
<dbReference type="SUPFAM" id="SSF159888">
    <property type="entry name" value="YdhG-like"/>
    <property type="match status" value="1"/>
</dbReference>
<organism evidence="2 3">
    <name type="scientific">Alkalibacter rhizosphaerae</name>
    <dbReference type="NCBI Taxonomy" id="2815577"/>
    <lineage>
        <taxon>Bacteria</taxon>
        <taxon>Bacillati</taxon>
        <taxon>Bacillota</taxon>
        <taxon>Clostridia</taxon>
        <taxon>Eubacteriales</taxon>
        <taxon>Eubacteriaceae</taxon>
        <taxon>Alkalibacter</taxon>
    </lineage>
</organism>
<protein>
    <submittedName>
        <fullName evidence="2">DUF1801 domain-containing protein</fullName>
    </submittedName>
</protein>
<dbReference type="Pfam" id="PF08818">
    <property type="entry name" value="DUF1801"/>
    <property type="match status" value="1"/>
</dbReference>
<accession>A0A974XG32</accession>
<evidence type="ECO:0000313" key="2">
    <source>
        <dbReference type="EMBL" id="QSX09212.1"/>
    </source>
</evidence>
<reference evidence="2" key="1">
    <citation type="submission" date="2021-03" db="EMBL/GenBank/DDBJ databases">
        <title>Alkalibacter marinus sp. nov., isolated from tidal flat sediment.</title>
        <authorList>
            <person name="Namirimu T."/>
            <person name="Yang J.-A."/>
            <person name="Yang S.-H."/>
            <person name="Kim Y.-J."/>
            <person name="Kwon K.K."/>
        </authorList>
    </citation>
    <scope>NUCLEOTIDE SEQUENCE</scope>
    <source>
        <strain evidence="2">ES005</strain>
    </source>
</reference>
<sequence>MKEFKDFMDAIDDPAKRERMEKIFEHIAEQFPSLETEVKWNQPMFVDHGTFIIAFSIAKQHMAVAPERVALDKFEEAIQKAGYQRTKELFKIRWKDEVDYDLLDDIIRFNMEDKKDWNKFWR</sequence>